<comment type="caution">
    <text evidence="5">The sequence shown here is derived from an EMBL/GenBank/DDBJ whole genome shotgun (WGS) entry which is preliminary data.</text>
</comment>
<name>A0A362X1U2_9FLAO</name>
<comment type="catalytic activity">
    <reaction evidence="1 4">
        <text>(4aS,6R)-4a-hydroxy-L-erythro-5,6,7,8-tetrahydrobiopterin = (6R)-L-erythro-6,7-dihydrobiopterin + H2O</text>
        <dbReference type="Rhea" id="RHEA:11920"/>
        <dbReference type="ChEBI" id="CHEBI:15377"/>
        <dbReference type="ChEBI" id="CHEBI:15642"/>
        <dbReference type="ChEBI" id="CHEBI:43120"/>
        <dbReference type="EC" id="4.2.1.96"/>
    </reaction>
</comment>
<dbReference type="AlphaFoldDB" id="A0A362X1U2"/>
<dbReference type="Gene3D" id="3.30.1360.20">
    <property type="entry name" value="Transcriptional coactivator/pterin dehydratase"/>
    <property type="match status" value="1"/>
</dbReference>
<dbReference type="PANTHER" id="PTHR12599">
    <property type="entry name" value="PTERIN-4-ALPHA-CARBINOLAMINE DEHYDRATASE"/>
    <property type="match status" value="1"/>
</dbReference>
<dbReference type="PANTHER" id="PTHR12599:SF0">
    <property type="entry name" value="PTERIN-4-ALPHA-CARBINOLAMINE DEHYDRATASE"/>
    <property type="match status" value="1"/>
</dbReference>
<dbReference type="GO" id="GO:0006729">
    <property type="term" value="P:tetrahydrobiopterin biosynthetic process"/>
    <property type="evidence" value="ECO:0007669"/>
    <property type="project" value="InterPro"/>
</dbReference>
<dbReference type="EMBL" id="PVEO01000006">
    <property type="protein sequence ID" value="PQV47822.1"/>
    <property type="molecule type" value="Genomic_DNA"/>
</dbReference>
<evidence type="ECO:0000313" key="6">
    <source>
        <dbReference type="Proteomes" id="UP000251545"/>
    </source>
</evidence>
<evidence type="ECO:0000256" key="1">
    <source>
        <dbReference type="ARBA" id="ARBA00001554"/>
    </source>
</evidence>
<proteinExistence type="inferred from homology"/>
<dbReference type="EC" id="4.2.1.96" evidence="4"/>
<dbReference type="NCBIfam" id="NF002018">
    <property type="entry name" value="PRK00823.1-3"/>
    <property type="match status" value="1"/>
</dbReference>
<evidence type="ECO:0000313" key="5">
    <source>
        <dbReference type="EMBL" id="PQV47822.1"/>
    </source>
</evidence>
<dbReference type="InterPro" id="IPR001533">
    <property type="entry name" value="Pterin_deHydtase"/>
</dbReference>
<dbReference type="HAMAP" id="MF_00434">
    <property type="entry name" value="Pterin_4_alpha"/>
    <property type="match status" value="1"/>
</dbReference>
<protein>
    <recommendedName>
        <fullName evidence="4">Putative pterin-4-alpha-carbinolamine dehydratase</fullName>
        <shortName evidence="4">PHS</shortName>
        <ecNumber evidence="4">4.2.1.96</ecNumber>
    </recommendedName>
    <alternativeName>
        <fullName evidence="4">4-alpha-hydroxy-tetrahydropterin dehydratase</fullName>
    </alternativeName>
    <alternativeName>
        <fullName evidence="4">Pterin carbinolamine dehydratase</fullName>
        <shortName evidence="4">PCD</shortName>
    </alternativeName>
</protein>
<evidence type="ECO:0000256" key="4">
    <source>
        <dbReference type="HAMAP-Rule" id="MF_00434"/>
    </source>
</evidence>
<evidence type="ECO:0000256" key="3">
    <source>
        <dbReference type="ARBA" id="ARBA00023239"/>
    </source>
</evidence>
<dbReference type="Proteomes" id="UP000251545">
    <property type="component" value="Unassembled WGS sequence"/>
</dbReference>
<organism evidence="5 6">
    <name type="scientific">Jejuia pallidilutea</name>
    <dbReference type="NCBI Taxonomy" id="504487"/>
    <lineage>
        <taxon>Bacteria</taxon>
        <taxon>Pseudomonadati</taxon>
        <taxon>Bacteroidota</taxon>
        <taxon>Flavobacteriia</taxon>
        <taxon>Flavobacteriales</taxon>
        <taxon>Flavobacteriaceae</taxon>
        <taxon>Jejuia</taxon>
    </lineage>
</organism>
<accession>A0A362X1U2</accession>
<keyword evidence="3 4" id="KW-0456">Lyase</keyword>
<dbReference type="InterPro" id="IPR036428">
    <property type="entry name" value="PCD_sf"/>
</dbReference>
<sequence>MSKLTAQEIETKLLRFPDWEYYDNAIHAEFEFENFKDCFSAMSRIAFECEALNHHPNWTNVYNVLTITLSTHDADGVTMKDFNLAEAIEHIVEPEE</sequence>
<dbReference type="SUPFAM" id="SSF55248">
    <property type="entry name" value="PCD-like"/>
    <property type="match status" value="1"/>
</dbReference>
<dbReference type="RefSeq" id="WP_105474022.1">
    <property type="nucleotide sequence ID" value="NZ_PVEO01000006.1"/>
</dbReference>
<gene>
    <name evidence="5" type="ORF">CLV33_106141</name>
</gene>
<dbReference type="GO" id="GO:0008124">
    <property type="term" value="F:4-alpha-hydroxytetrahydrobiopterin dehydratase activity"/>
    <property type="evidence" value="ECO:0007669"/>
    <property type="project" value="UniProtKB-UniRule"/>
</dbReference>
<reference evidence="5 6" key="1">
    <citation type="submission" date="2018-02" db="EMBL/GenBank/DDBJ databases">
        <title>Genomic Encyclopedia of Archaeal and Bacterial Type Strains, Phase II (KMG-II): from individual species to whole genera.</title>
        <authorList>
            <person name="Goeker M."/>
        </authorList>
    </citation>
    <scope>NUCLEOTIDE SEQUENCE [LARGE SCALE GENOMIC DNA]</scope>
    <source>
        <strain evidence="5 6">DSM 21165</strain>
    </source>
</reference>
<dbReference type="NCBIfam" id="NF002017">
    <property type="entry name" value="PRK00823.1-2"/>
    <property type="match status" value="1"/>
</dbReference>
<dbReference type="Pfam" id="PF01329">
    <property type="entry name" value="Pterin_4a"/>
    <property type="match status" value="1"/>
</dbReference>
<comment type="similarity">
    <text evidence="2 4">Belongs to the pterin-4-alpha-carbinolamine dehydratase family.</text>
</comment>
<evidence type="ECO:0000256" key="2">
    <source>
        <dbReference type="ARBA" id="ARBA00006472"/>
    </source>
</evidence>